<proteinExistence type="inferred from homology"/>
<dbReference type="STRING" id="44252.DJ90_334"/>
<keyword evidence="4" id="KW-1185">Reference proteome</keyword>
<dbReference type="EMBL" id="JMQA01000038">
    <property type="protein sequence ID" value="KFN05615.1"/>
    <property type="molecule type" value="Genomic_DNA"/>
</dbReference>
<dbReference type="OrthoDB" id="9814407at2"/>
<evidence type="ECO:0000313" key="4">
    <source>
        <dbReference type="Proteomes" id="UP000029278"/>
    </source>
</evidence>
<dbReference type="PANTHER" id="PTHR37828:SF1">
    <property type="entry name" value="YCII-RELATED DOMAIN-CONTAINING PROTEIN"/>
    <property type="match status" value="1"/>
</dbReference>
<evidence type="ECO:0000256" key="1">
    <source>
        <dbReference type="ARBA" id="ARBA00007689"/>
    </source>
</evidence>
<dbReference type="Proteomes" id="UP000029278">
    <property type="component" value="Unassembled WGS sequence"/>
</dbReference>
<dbReference type="SUPFAM" id="SSF54909">
    <property type="entry name" value="Dimeric alpha+beta barrel"/>
    <property type="match status" value="1"/>
</dbReference>
<reference evidence="3 4" key="1">
    <citation type="submission" date="2014-04" db="EMBL/GenBank/DDBJ databases">
        <authorList>
            <person name="Bishop-Lilly K.A."/>
            <person name="Broomall S.M."/>
            <person name="Chain P.S."/>
            <person name="Chertkov O."/>
            <person name="Coyne S.R."/>
            <person name="Daligault H.E."/>
            <person name="Davenport K.W."/>
            <person name="Erkkila T."/>
            <person name="Frey K.G."/>
            <person name="Gibbons H.S."/>
            <person name="Gu W."/>
            <person name="Jaissle J."/>
            <person name="Johnson S.L."/>
            <person name="Koroleva G.I."/>
            <person name="Ladner J.T."/>
            <person name="Lo C.-C."/>
            <person name="Minogue T.D."/>
            <person name="Munk C."/>
            <person name="Palacios G.F."/>
            <person name="Redden C.L."/>
            <person name="Rosenzweig C.N."/>
            <person name="Scholz M.B."/>
            <person name="Teshima H."/>
            <person name="Xu Y."/>
        </authorList>
    </citation>
    <scope>NUCLEOTIDE SEQUENCE [LARGE SCALE GENOMIC DNA]</scope>
    <source>
        <strain evidence="3 4">8244</strain>
    </source>
</reference>
<protein>
    <submittedName>
        <fullName evidence="3">YCII-related domain protein</fullName>
    </submittedName>
</protein>
<dbReference type="HOGENOM" id="CLU_110355_6_1_9"/>
<evidence type="ECO:0000313" key="3">
    <source>
        <dbReference type="EMBL" id="KFN05615.1"/>
    </source>
</evidence>
<organism evidence="3 4">
    <name type="scientific">Paenibacillus macerans</name>
    <name type="common">Bacillus macerans</name>
    <dbReference type="NCBI Taxonomy" id="44252"/>
    <lineage>
        <taxon>Bacteria</taxon>
        <taxon>Bacillati</taxon>
        <taxon>Bacillota</taxon>
        <taxon>Bacilli</taxon>
        <taxon>Bacillales</taxon>
        <taxon>Paenibacillaceae</taxon>
        <taxon>Paenibacillus</taxon>
    </lineage>
</organism>
<dbReference type="PATRIC" id="fig|44252.3.peg.4607"/>
<name>A0A090Z621_PAEMA</name>
<dbReference type="Pfam" id="PF03795">
    <property type="entry name" value="YCII"/>
    <property type="match status" value="1"/>
</dbReference>
<feature type="domain" description="YCII-related" evidence="2">
    <location>
        <begin position="1"/>
        <end position="81"/>
    </location>
</feature>
<dbReference type="AlphaFoldDB" id="A0A090Z621"/>
<evidence type="ECO:0000259" key="2">
    <source>
        <dbReference type="Pfam" id="PF03795"/>
    </source>
</evidence>
<dbReference type="GeneID" id="77009380"/>
<dbReference type="RefSeq" id="WP_036625878.1">
    <property type="nucleotide sequence ID" value="NZ_BGML01000002.1"/>
</dbReference>
<dbReference type="InterPro" id="IPR005545">
    <property type="entry name" value="YCII"/>
</dbReference>
<sequence length="99" mass="11160">MFVIILTYTKPLETVDSLLPEHAAYLERQYEKGVFIVSGRRVPRDGGVILANAGSREEIEAIIEGDPFYKEKVAVYEVLEFMPTRFDSRFGAFVGPTNS</sequence>
<gene>
    <name evidence="3" type="ORF">DJ90_334</name>
</gene>
<comment type="similarity">
    <text evidence="1">Belongs to the YciI family.</text>
</comment>
<dbReference type="PANTHER" id="PTHR37828">
    <property type="entry name" value="GSR2449 PROTEIN"/>
    <property type="match status" value="1"/>
</dbReference>
<dbReference type="Gene3D" id="3.30.70.1060">
    <property type="entry name" value="Dimeric alpha+beta barrel"/>
    <property type="match status" value="1"/>
</dbReference>
<accession>A0A090Z621</accession>
<dbReference type="InterPro" id="IPR011008">
    <property type="entry name" value="Dimeric_a/b-barrel"/>
</dbReference>
<comment type="caution">
    <text evidence="3">The sequence shown here is derived from an EMBL/GenBank/DDBJ whole genome shotgun (WGS) entry which is preliminary data.</text>
</comment>